<dbReference type="AlphaFoldDB" id="A0A4Y4BEL8"/>
<proteinExistence type="inferred from homology"/>
<dbReference type="Proteomes" id="UP000317410">
    <property type="component" value="Unassembled WGS sequence"/>
</dbReference>
<name>A0A4Y4BEL8_MICMQ</name>
<protein>
    <recommendedName>
        <fullName evidence="2">HTH cro/C1-type domain-containing protein</fullName>
    </recommendedName>
</protein>
<comment type="caution">
    <text evidence="3">The sequence shown here is derived from an EMBL/GenBank/DDBJ whole genome shotgun (WGS) entry which is preliminary data.</text>
</comment>
<evidence type="ECO:0000256" key="1">
    <source>
        <dbReference type="ARBA" id="ARBA00007227"/>
    </source>
</evidence>
<dbReference type="Gene3D" id="1.10.260.40">
    <property type="entry name" value="lambda repressor-like DNA-binding domains"/>
    <property type="match status" value="1"/>
</dbReference>
<dbReference type="PROSITE" id="PS50943">
    <property type="entry name" value="HTH_CROC1"/>
    <property type="match status" value="1"/>
</dbReference>
<dbReference type="InterPro" id="IPR001387">
    <property type="entry name" value="Cro/C1-type_HTH"/>
</dbReference>
<sequence>MAGTMGARIRAAREASGMLAADLAERVGLSASAYSLIENDKRNVKANEATRIARALGISVLSLLEDEASPSLAAAARSVTTMHAADSALLARVNQIQDLRLALPPDRRHRHASWENVPEVDGLNEVAAARALADWVRASIHDHEKGAGRFVGLAEELGVHFGIDVIVESYPGDVIGAALLNRSYPTIVVNSTQQRQRSLFTLAHELGHLLAGEDGGITVDGKVSSSSPEERRANMFAAEFLLHRDDVARIVKESTRQIAPALARMMDELDGSYLSCVYRLHNLGYINAAGRDALIDLRRARFIESVEDEGLKVVLQSRSDELSERCVLPTQLLGTLKRAYRDGLVSAAPIAGLVGMSIEDVILMLTPTEPAPEVPVVFGEFDPVDVVDDAFSTGFPG</sequence>
<dbReference type="SMART" id="SM00530">
    <property type="entry name" value="HTH_XRE"/>
    <property type="match status" value="1"/>
</dbReference>
<evidence type="ECO:0000259" key="2">
    <source>
        <dbReference type="PROSITE" id="PS50943"/>
    </source>
</evidence>
<reference evidence="3 4" key="1">
    <citation type="submission" date="2019-06" db="EMBL/GenBank/DDBJ databases">
        <title>Whole genome shotgun sequence of Microbacterium liquefaciens NBRC 15037.</title>
        <authorList>
            <person name="Hosoyama A."/>
            <person name="Uohara A."/>
            <person name="Ohji S."/>
            <person name="Ichikawa N."/>
        </authorList>
    </citation>
    <scope>NUCLEOTIDE SEQUENCE [LARGE SCALE GENOMIC DNA]</scope>
    <source>
        <strain evidence="3 4">NBRC 15037</strain>
    </source>
</reference>
<dbReference type="PANTHER" id="PTHR43236:SF1">
    <property type="entry name" value="BLL7220 PROTEIN"/>
    <property type="match status" value="1"/>
</dbReference>
<dbReference type="Pfam" id="PF06114">
    <property type="entry name" value="Peptidase_M78"/>
    <property type="match status" value="1"/>
</dbReference>
<dbReference type="Pfam" id="PF01381">
    <property type="entry name" value="HTH_3"/>
    <property type="match status" value="1"/>
</dbReference>
<comment type="similarity">
    <text evidence="1">Belongs to the short-chain fatty acyl-CoA assimilation regulator (ScfR) family.</text>
</comment>
<evidence type="ECO:0000313" key="3">
    <source>
        <dbReference type="EMBL" id="GEC77093.1"/>
    </source>
</evidence>
<evidence type="ECO:0000313" key="4">
    <source>
        <dbReference type="Proteomes" id="UP000317410"/>
    </source>
</evidence>
<gene>
    <name evidence="3" type="ORF">MLI01_32380</name>
</gene>
<dbReference type="PANTHER" id="PTHR43236">
    <property type="entry name" value="ANTITOXIN HIGA1"/>
    <property type="match status" value="1"/>
</dbReference>
<organism evidence="3 4">
    <name type="scientific">Microbacterium maritypicum</name>
    <name type="common">Microbacterium liquefaciens</name>
    <dbReference type="NCBI Taxonomy" id="33918"/>
    <lineage>
        <taxon>Bacteria</taxon>
        <taxon>Bacillati</taxon>
        <taxon>Actinomycetota</taxon>
        <taxon>Actinomycetes</taxon>
        <taxon>Micrococcales</taxon>
        <taxon>Microbacteriaceae</taxon>
        <taxon>Microbacterium</taxon>
    </lineage>
</organism>
<dbReference type="RefSeq" id="WP_141388350.1">
    <property type="nucleotide sequence ID" value="NZ_BJNQ01000042.1"/>
</dbReference>
<dbReference type="GO" id="GO:0003677">
    <property type="term" value="F:DNA binding"/>
    <property type="evidence" value="ECO:0007669"/>
    <property type="project" value="InterPro"/>
</dbReference>
<dbReference type="CDD" id="cd00093">
    <property type="entry name" value="HTH_XRE"/>
    <property type="match status" value="1"/>
</dbReference>
<dbReference type="Gene3D" id="1.10.10.2910">
    <property type="match status" value="1"/>
</dbReference>
<feature type="domain" description="HTH cro/C1-type" evidence="2">
    <location>
        <begin position="9"/>
        <end position="63"/>
    </location>
</feature>
<accession>A0A4Y4BEL8</accession>
<dbReference type="InterPro" id="IPR010359">
    <property type="entry name" value="IrrE_HExxH"/>
</dbReference>
<dbReference type="InterPro" id="IPR010982">
    <property type="entry name" value="Lambda_DNA-bd_dom_sf"/>
</dbReference>
<dbReference type="SUPFAM" id="SSF47413">
    <property type="entry name" value="lambda repressor-like DNA-binding domains"/>
    <property type="match status" value="1"/>
</dbReference>
<dbReference type="InterPro" id="IPR052345">
    <property type="entry name" value="Rad_response_metalloprotease"/>
</dbReference>
<dbReference type="EMBL" id="BJNQ01000042">
    <property type="protein sequence ID" value="GEC77093.1"/>
    <property type="molecule type" value="Genomic_DNA"/>
</dbReference>